<proteinExistence type="predicted"/>
<gene>
    <name evidence="1" type="ORF">GCM10010082_27460</name>
</gene>
<organism evidence="1 2">
    <name type="scientific">Kushneria pakistanensis</name>
    <dbReference type="NCBI Taxonomy" id="1508770"/>
    <lineage>
        <taxon>Bacteria</taxon>
        <taxon>Pseudomonadati</taxon>
        <taxon>Pseudomonadota</taxon>
        <taxon>Gammaproteobacteria</taxon>
        <taxon>Oceanospirillales</taxon>
        <taxon>Halomonadaceae</taxon>
        <taxon>Kushneria</taxon>
    </lineage>
</organism>
<accession>A0ABQ3FNH1</accession>
<evidence type="ECO:0000313" key="1">
    <source>
        <dbReference type="EMBL" id="GHC31713.1"/>
    </source>
</evidence>
<comment type="caution">
    <text evidence="1">The sequence shown here is derived from an EMBL/GenBank/DDBJ whole genome shotgun (WGS) entry which is preliminary data.</text>
</comment>
<dbReference type="EMBL" id="BMZM01000004">
    <property type="protein sequence ID" value="GHC31713.1"/>
    <property type="molecule type" value="Genomic_DNA"/>
</dbReference>
<reference evidence="2" key="1">
    <citation type="journal article" date="2019" name="Int. J. Syst. Evol. Microbiol.">
        <title>The Global Catalogue of Microorganisms (GCM) 10K type strain sequencing project: providing services to taxonomists for standard genome sequencing and annotation.</title>
        <authorList>
            <consortium name="The Broad Institute Genomics Platform"/>
            <consortium name="The Broad Institute Genome Sequencing Center for Infectious Disease"/>
            <person name="Wu L."/>
            <person name="Ma J."/>
        </authorList>
    </citation>
    <scope>NUCLEOTIDE SEQUENCE [LARGE SCALE GENOMIC DNA]</scope>
    <source>
        <strain evidence="2">KCTC 42082</strain>
    </source>
</reference>
<evidence type="ECO:0000313" key="2">
    <source>
        <dbReference type="Proteomes" id="UP000604243"/>
    </source>
</evidence>
<protein>
    <submittedName>
        <fullName evidence="1">Uncharacterized protein</fullName>
    </submittedName>
</protein>
<keyword evidence="2" id="KW-1185">Reference proteome</keyword>
<sequence length="94" mass="9994">MLKDTRLTKAFDQIGAKGRSADHYRAHERLLASPGVETVPAGLAPETTVGEILTSPFSVVESREDGVAGKVVAGRRLAVPLIGASKGWWQKGLL</sequence>
<dbReference type="Proteomes" id="UP000604243">
    <property type="component" value="Unassembled WGS sequence"/>
</dbReference>
<name>A0ABQ3FNH1_9GAMM</name>